<dbReference type="SUPFAM" id="SSF57095">
    <property type="entry name" value="Scorpion toxin-like"/>
    <property type="match status" value="1"/>
</dbReference>
<comment type="subcellular location">
    <subcellularLocation>
        <location evidence="1">Secreted</location>
    </subcellularLocation>
</comment>
<gene>
    <name evidence="7" type="ORF">DM860_016433</name>
</gene>
<feature type="domain" description="Knottins-like" evidence="6">
    <location>
        <begin position="40"/>
        <end position="85"/>
    </location>
</feature>
<keyword evidence="2" id="KW-0964">Secreted</keyword>
<dbReference type="EMBL" id="NQVE01000147">
    <property type="protein sequence ID" value="RAL44187.1"/>
    <property type="molecule type" value="Genomic_DNA"/>
</dbReference>
<evidence type="ECO:0000256" key="1">
    <source>
        <dbReference type="ARBA" id="ARBA00004613"/>
    </source>
</evidence>
<reference evidence="7 8" key="1">
    <citation type="submission" date="2018-06" db="EMBL/GenBank/DDBJ databases">
        <title>The Genome of Cuscuta australis (Dodder) Provides Insight into the Evolution of Plant Parasitism.</title>
        <authorList>
            <person name="Liu H."/>
        </authorList>
    </citation>
    <scope>NUCLEOTIDE SEQUENCE [LARGE SCALE GENOMIC DNA]</scope>
    <source>
        <strain evidence="8">cv. Yunnan</strain>
        <tissue evidence="7">Vines</tissue>
    </source>
</reference>
<dbReference type="PANTHER" id="PTHR33147:SF133">
    <property type="entry name" value="DEFENSIN-LIKE PROTEIN 6-RELATED"/>
    <property type="match status" value="1"/>
</dbReference>
<evidence type="ECO:0000313" key="8">
    <source>
        <dbReference type="Proteomes" id="UP000249390"/>
    </source>
</evidence>
<evidence type="ECO:0000313" key="7">
    <source>
        <dbReference type="EMBL" id="RAL44187.1"/>
    </source>
</evidence>
<dbReference type="Pfam" id="PF00304">
    <property type="entry name" value="Gamma-thionin"/>
    <property type="match status" value="1"/>
</dbReference>
<dbReference type="AlphaFoldDB" id="A0A328DEM0"/>
<dbReference type="PANTHER" id="PTHR33147">
    <property type="entry name" value="DEFENSIN-LIKE PROTEIN 1"/>
    <property type="match status" value="1"/>
</dbReference>
<accession>A0A328DEM0</accession>
<keyword evidence="4" id="KW-1015">Disulfide bond</keyword>
<protein>
    <recommendedName>
        <fullName evidence="6">Knottins-like domain-containing protein</fullName>
    </recommendedName>
</protein>
<dbReference type="PRINTS" id="PR00288">
    <property type="entry name" value="PUROTHIONIN"/>
</dbReference>
<evidence type="ECO:0000256" key="4">
    <source>
        <dbReference type="ARBA" id="ARBA00023157"/>
    </source>
</evidence>
<dbReference type="InterPro" id="IPR008176">
    <property type="entry name" value="Defensin_plant"/>
</dbReference>
<evidence type="ECO:0000256" key="3">
    <source>
        <dbReference type="ARBA" id="ARBA00022729"/>
    </source>
</evidence>
<dbReference type="CDD" id="cd00107">
    <property type="entry name" value="Knot1"/>
    <property type="match status" value="1"/>
</dbReference>
<keyword evidence="8" id="KW-1185">Reference proteome</keyword>
<feature type="chain" id="PRO_5016452168" description="Knottins-like domain-containing protein" evidence="5">
    <location>
        <begin position="25"/>
        <end position="85"/>
    </location>
</feature>
<name>A0A328DEM0_9ASTE</name>
<evidence type="ECO:0000256" key="5">
    <source>
        <dbReference type="SAM" id="SignalP"/>
    </source>
</evidence>
<evidence type="ECO:0000256" key="2">
    <source>
        <dbReference type="ARBA" id="ARBA00022525"/>
    </source>
</evidence>
<dbReference type="GO" id="GO:0005576">
    <property type="term" value="C:extracellular region"/>
    <property type="evidence" value="ECO:0007669"/>
    <property type="project" value="UniProtKB-SubCell"/>
</dbReference>
<dbReference type="SMART" id="SM00505">
    <property type="entry name" value="Knot1"/>
    <property type="match status" value="1"/>
</dbReference>
<dbReference type="GO" id="GO:0006952">
    <property type="term" value="P:defense response"/>
    <property type="evidence" value="ECO:0007669"/>
    <property type="project" value="InterPro"/>
</dbReference>
<comment type="caution">
    <text evidence="7">The sequence shown here is derived from an EMBL/GenBank/DDBJ whole genome shotgun (WGS) entry which is preliminary data.</text>
</comment>
<dbReference type="Gene3D" id="3.30.30.10">
    <property type="entry name" value="Knottin, scorpion toxin-like"/>
    <property type="match status" value="1"/>
</dbReference>
<evidence type="ECO:0000259" key="6">
    <source>
        <dbReference type="SMART" id="SM00505"/>
    </source>
</evidence>
<sequence length="85" mass="9312">MGSSPRSYAAAILFVMLFISTGLPSEMGGGVRKMVAEGRMCDSQSHKFRGPCLRDSNCKTVCEGEGFHDGDCQGVRRRCFCRKPC</sequence>
<dbReference type="InterPro" id="IPR036574">
    <property type="entry name" value="Scorpion_toxin-like_sf"/>
</dbReference>
<organism evidence="7 8">
    <name type="scientific">Cuscuta australis</name>
    <dbReference type="NCBI Taxonomy" id="267555"/>
    <lineage>
        <taxon>Eukaryota</taxon>
        <taxon>Viridiplantae</taxon>
        <taxon>Streptophyta</taxon>
        <taxon>Embryophyta</taxon>
        <taxon>Tracheophyta</taxon>
        <taxon>Spermatophyta</taxon>
        <taxon>Magnoliopsida</taxon>
        <taxon>eudicotyledons</taxon>
        <taxon>Gunneridae</taxon>
        <taxon>Pentapetalae</taxon>
        <taxon>asterids</taxon>
        <taxon>lamiids</taxon>
        <taxon>Solanales</taxon>
        <taxon>Convolvulaceae</taxon>
        <taxon>Cuscuteae</taxon>
        <taxon>Cuscuta</taxon>
        <taxon>Cuscuta subgen. Grammica</taxon>
        <taxon>Cuscuta sect. Cleistogrammica</taxon>
    </lineage>
</organism>
<dbReference type="InterPro" id="IPR003614">
    <property type="entry name" value="Knottins"/>
</dbReference>
<dbReference type="PROSITE" id="PS00940">
    <property type="entry name" value="GAMMA_THIONIN"/>
    <property type="match status" value="1"/>
</dbReference>
<feature type="signal peptide" evidence="5">
    <location>
        <begin position="1"/>
        <end position="24"/>
    </location>
</feature>
<proteinExistence type="predicted"/>
<dbReference type="Proteomes" id="UP000249390">
    <property type="component" value="Unassembled WGS sequence"/>
</dbReference>
<keyword evidence="3 5" id="KW-0732">Signal</keyword>